<keyword evidence="10" id="KW-1185">Reference proteome</keyword>
<evidence type="ECO:0000313" key="10">
    <source>
        <dbReference type="Proteomes" id="UP000266673"/>
    </source>
</evidence>
<keyword evidence="5 7" id="KW-1133">Transmembrane helix</keyword>
<dbReference type="GO" id="GO:0140359">
    <property type="term" value="F:ABC-type transporter activity"/>
    <property type="evidence" value="ECO:0007669"/>
    <property type="project" value="InterPro"/>
</dbReference>
<dbReference type="Gene3D" id="1.20.1560.10">
    <property type="entry name" value="ABC transporter type 1, transmembrane domain"/>
    <property type="match status" value="1"/>
</dbReference>
<accession>A0A397U0D0</accession>
<dbReference type="OrthoDB" id="6500128at2759"/>
<reference evidence="9 10" key="1">
    <citation type="submission" date="2018-06" db="EMBL/GenBank/DDBJ databases">
        <title>Comparative genomics reveals the genomic features of Rhizophagus irregularis, R. cerebriforme, R. diaphanum and Gigaspora rosea, and their symbiotic lifestyle signature.</title>
        <authorList>
            <person name="Morin E."/>
            <person name="San Clemente H."/>
            <person name="Chen E.C.H."/>
            <person name="De La Providencia I."/>
            <person name="Hainaut M."/>
            <person name="Kuo A."/>
            <person name="Kohler A."/>
            <person name="Murat C."/>
            <person name="Tang N."/>
            <person name="Roy S."/>
            <person name="Loubradou J."/>
            <person name="Henrissat B."/>
            <person name="Grigoriev I.V."/>
            <person name="Corradi N."/>
            <person name="Roux C."/>
            <person name="Martin F.M."/>
        </authorList>
    </citation>
    <scope>NUCLEOTIDE SEQUENCE [LARGE SCALE GENOMIC DNA]</scope>
    <source>
        <strain evidence="9 10">DAOM 194757</strain>
    </source>
</reference>
<evidence type="ECO:0000256" key="6">
    <source>
        <dbReference type="ARBA" id="ARBA00023136"/>
    </source>
</evidence>
<evidence type="ECO:0000256" key="5">
    <source>
        <dbReference type="ARBA" id="ARBA00022989"/>
    </source>
</evidence>
<dbReference type="Pfam" id="PF00664">
    <property type="entry name" value="ABC_membrane"/>
    <property type="match status" value="1"/>
</dbReference>
<dbReference type="InterPro" id="IPR050173">
    <property type="entry name" value="ABC_transporter_C-like"/>
</dbReference>
<evidence type="ECO:0000256" key="4">
    <source>
        <dbReference type="ARBA" id="ARBA00022840"/>
    </source>
</evidence>
<evidence type="ECO:0000259" key="8">
    <source>
        <dbReference type="PROSITE" id="PS50929"/>
    </source>
</evidence>
<sequence length="73" mass="8465">YLTIYVLITSLSIIFGVARFACLYYGSLRVSTKLYQKLLHQVIRAPLRFFDTTPVGRILNRFSKDFETIDSTI</sequence>
<dbReference type="EMBL" id="QKWP01004042">
    <property type="protein sequence ID" value="RIB00526.1"/>
    <property type="molecule type" value="Genomic_DNA"/>
</dbReference>
<evidence type="ECO:0000256" key="1">
    <source>
        <dbReference type="ARBA" id="ARBA00022448"/>
    </source>
</evidence>
<evidence type="ECO:0000256" key="7">
    <source>
        <dbReference type="SAM" id="Phobius"/>
    </source>
</evidence>
<dbReference type="PANTHER" id="PTHR24223">
    <property type="entry name" value="ATP-BINDING CASSETTE SUB-FAMILY C"/>
    <property type="match status" value="1"/>
</dbReference>
<keyword evidence="2 7" id="KW-0812">Transmembrane</keyword>
<dbReference type="GO" id="GO:0016020">
    <property type="term" value="C:membrane"/>
    <property type="evidence" value="ECO:0007669"/>
    <property type="project" value="InterPro"/>
</dbReference>
<keyword evidence="3" id="KW-0547">Nucleotide-binding</keyword>
<dbReference type="SUPFAM" id="SSF90123">
    <property type="entry name" value="ABC transporter transmembrane region"/>
    <property type="match status" value="1"/>
</dbReference>
<dbReference type="AlphaFoldDB" id="A0A397U0D0"/>
<feature type="transmembrane region" description="Helical" evidence="7">
    <location>
        <begin position="6"/>
        <end position="26"/>
    </location>
</feature>
<keyword evidence="6 7" id="KW-0472">Membrane</keyword>
<feature type="non-terminal residue" evidence="9">
    <location>
        <position position="73"/>
    </location>
</feature>
<dbReference type="Proteomes" id="UP000266673">
    <property type="component" value="Unassembled WGS sequence"/>
</dbReference>
<dbReference type="InterPro" id="IPR036640">
    <property type="entry name" value="ABC1_TM_sf"/>
</dbReference>
<dbReference type="InterPro" id="IPR011527">
    <property type="entry name" value="ABC1_TM_dom"/>
</dbReference>
<keyword evidence="1" id="KW-0813">Transport</keyword>
<evidence type="ECO:0000313" key="9">
    <source>
        <dbReference type="EMBL" id="RIB00526.1"/>
    </source>
</evidence>
<keyword evidence="4" id="KW-0067">ATP-binding</keyword>
<dbReference type="PROSITE" id="PS50929">
    <property type="entry name" value="ABC_TM1F"/>
    <property type="match status" value="1"/>
</dbReference>
<proteinExistence type="predicted"/>
<dbReference type="GO" id="GO:0005524">
    <property type="term" value="F:ATP binding"/>
    <property type="evidence" value="ECO:0007669"/>
    <property type="project" value="UniProtKB-KW"/>
</dbReference>
<feature type="domain" description="ABC transmembrane type-1" evidence="8">
    <location>
        <begin position="1"/>
        <end position="73"/>
    </location>
</feature>
<gene>
    <name evidence="9" type="ORF">C2G38_1895702</name>
</gene>
<comment type="caution">
    <text evidence="9">The sequence shown here is derived from an EMBL/GenBank/DDBJ whole genome shotgun (WGS) entry which is preliminary data.</text>
</comment>
<protein>
    <submittedName>
        <fullName evidence="9">ABC transporter type 1, transmembrane domain-containing protein</fullName>
    </submittedName>
</protein>
<name>A0A397U0D0_9GLOM</name>
<organism evidence="9 10">
    <name type="scientific">Gigaspora rosea</name>
    <dbReference type="NCBI Taxonomy" id="44941"/>
    <lineage>
        <taxon>Eukaryota</taxon>
        <taxon>Fungi</taxon>
        <taxon>Fungi incertae sedis</taxon>
        <taxon>Mucoromycota</taxon>
        <taxon>Glomeromycotina</taxon>
        <taxon>Glomeromycetes</taxon>
        <taxon>Diversisporales</taxon>
        <taxon>Gigasporaceae</taxon>
        <taxon>Gigaspora</taxon>
    </lineage>
</organism>
<evidence type="ECO:0000256" key="2">
    <source>
        <dbReference type="ARBA" id="ARBA00022692"/>
    </source>
</evidence>
<feature type="non-terminal residue" evidence="9">
    <location>
        <position position="1"/>
    </location>
</feature>
<dbReference type="STRING" id="44941.A0A397U0D0"/>
<evidence type="ECO:0000256" key="3">
    <source>
        <dbReference type="ARBA" id="ARBA00022741"/>
    </source>
</evidence>